<sequence length="181" mass="20633">MKTVLSFLFLFLGVFSISSDKAQLVRDYIAAGNTNTFSEVAPFLDAGYKELFIDGSEEVKNLAHLQEMMAWRKVMQSQIELLDIKSKGDTVVTTEKHQNLLDSYLKRMPRTFKIKYVVEAGKIQQALIDTVPGYGQILRSNGEKLMAFHTYCHKNNLNVDFSRKPEGARSVLEALEQYSKR</sequence>
<dbReference type="AlphaFoldDB" id="A0A2A4GE08"/>
<dbReference type="Proteomes" id="UP000219559">
    <property type="component" value="Unassembled WGS sequence"/>
</dbReference>
<comment type="caution">
    <text evidence="1">The sequence shown here is derived from an EMBL/GenBank/DDBJ whole genome shotgun (WGS) entry which is preliminary data.</text>
</comment>
<proteinExistence type="predicted"/>
<gene>
    <name evidence="1" type="ORF">B7P33_04980</name>
</gene>
<dbReference type="OrthoDB" id="1441773at2"/>
<keyword evidence="2" id="KW-1185">Reference proteome</keyword>
<accession>A0A2A4GE08</accession>
<reference evidence="1 2" key="1">
    <citation type="submission" date="2017-04" db="EMBL/GenBank/DDBJ databases">
        <title>A new member of the family Flavobacteriaceae isolated from ascidians.</title>
        <authorList>
            <person name="Chen L."/>
        </authorList>
    </citation>
    <scope>NUCLEOTIDE SEQUENCE [LARGE SCALE GENOMIC DNA]</scope>
    <source>
        <strain evidence="1 2">HQA918</strain>
    </source>
</reference>
<dbReference type="EMBL" id="NBWU01000001">
    <property type="protein sequence ID" value="PCE66651.1"/>
    <property type="molecule type" value="Genomic_DNA"/>
</dbReference>
<protein>
    <submittedName>
        <fullName evidence="1">Uncharacterized protein</fullName>
    </submittedName>
</protein>
<evidence type="ECO:0000313" key="2">
    <source>
        <dbReference type="Proteomes" id="UP000219559"/>
    </source>
</evidence>
<name>A0A2A4GE08_9FLAO</name>
<organism evidence="1 2">
    <name type="scientific">Sediminicola luteus</name>
    <dbReference type="NCBI Taxonomy" id="319238"/>
    <lineage>
        <taxon>Bacteria</taxon>
        <taxon>Pseudomonadati</taxon>
        <taxon>Bacteroidota</taxon>
        <taxon>Flavobacteriia</taxon>
        <taxon>Flavobacteriales</taxon>
        <taxon>Flavobacteriaceae</taxon>
        <taxon>Sediminicola</taxon>
    </lineage>
</organism>
<evidence type="ECO:0000313" key="1">
    <source>
        <dbReference type="EMBL" id="PCE66651.1"/>
    </source>
</evidence>
<dbReference type="RefSeq" id="WP_097442172.1">
    <property type="nucleotide sequence ID" value="NZ_NBWU01000001.1"/>
</dbReference>